<proteinExistence type="predicted"/>
<name>A0A6P1T4V6_9RHOB</name>
<feature type="chain" id="PRO_5026753636" evidence="1">
    <location>
        <begin position="21"/>
        <end position="318"/>
    </location>
</feature>
<reference evidence="2 3" key="1">
    <citation type="submission" date="2019-12" db="EMBL/GenBank/DDBJ databases">
        <title>Complete genome sequence of Algicella marina strain 9Alg 56(T) isolated from the red alga Tichocarpus crinitus.</title>
        <authorList>
            <person name="Kim S.-G."/>
            <person name="Nedashkovskaya O.I."/>
        </authorList>
    </citation>
    <scope>NUCLEOTIDE SEQUENCE [LARGE SCALE GENOMIC DNA]</scope>
    <source>
        <strain evidence="2 3">9Alg 56</strain>
    </source>
</reference>
<keyword evidence="1" id="KW-0732">Signal</keyword>
<evidence type="ECO:0000313" key="3">
    <source>
        <dbReference type="Proteomes" id="UP000464495"/>
    </source>
</evidence>
<evidence type="ECO:0000256" key="1">
    <source>
        <dbReference type="SAM" id="SignalP"/>
    </source>
</evidence>
<dbReference type="EMBL" id="CP046620">
    <property type="protein sequence ID" value="QHQ36516.1"/>
    <property type="molecule type" value="Genomic_DNA"/>
</dbReference>
<sequence>MSKSFLTVLFLSLASAFAGAAAAEPDKEAFLSLAQKGWVYELRSSVLRRDASMPPVRLDSKKIAQGSVCLIGEKPHNETRATLATFDRLLRNIFNRSEGFLSSGADASACGPAQTYIRLYSGRPPFIAYNRDLRWIDETFDIGLPKDRDHRIFSPAQAITYFGRKGTAVYLLVKQPRGPEPSELERRFYRSILTEELFQAFSFGVDILVFEPTGPFLSKIQETPVNLRHMNWNDPRYMEGMLSSNPGGLCEFDLFMLHALARTRLTSSNSPAFLQYISDRFTDLEEMAHRTLADGIADEIVDPECGHMPGFAGLDTRK</sequence>
<evidence type="ECO:0000313" key="2">
    <source>
        <dbReference type="EMBL" id="QHQ36516.1"/>
    </source>
</evidence>
<protein>
    <submittedName>
        <fullName evidence="2">Uncharacterized protein</fullName>
    </submittedName>
</protein>
<keyword evidence="3" id="KW-1185">Reference proteome</keyword>
<dbReference type="Proteomes" id="UP000464495">
    <property type="component" value="Chromosome"/>
</dbReference>
<gene>
    <name evidence="2" type="ORF">GO499_15720</name>
</gene>
<organism evidence="2 3">
    <name type="scientific">Algicella marina</name>
    <dbReference type="NCBI Taxonomy" id="2683284"/>
    <lineage>
        <taxon>Bacteria</taxon>
        <taxon>Pseudomonadati</taxon>
        <taxon>Pseudomonadota</taxon>
        <taxon>Alphaproteobacteria</taxon>
        <taxon>Rhodobacterales</taxon>
        <taxon>Paracoccaceae</taxon>
        <taxon>Algicella</taxon>
    </lineage>
</organism>
<feature type="signal peptide" evidence="1">
    <location>
        <begin position="1"/>
        <end position="20"/>
    </location>
</feature>
<accession>A0A6P1T4V6</accession>
<dbReference type="RefSeq" id="WP_161863062.1">
    <property type="nucleotide sequence ID" value="NZ_CP046620.1"/>
</dbReference>
<dbReference type="KEGG" id="amaq:GO499_15720"/>
<dbReference type="AlphaFoldDB" id="A0A6P1T4V6"/>